<keyword evidence="5" id="KW-1185">Reference proteome</keyword>
<proteinExistence type="predicted"/>
<dbReference type="InterPro" id="IPR025436">
    <property type="entry name" value="DUF4179"/>
</dbReference>
<dbReference type="RefSeq" id="WP_343803604.1">
    <property type="nucleotide sequence ID" value="NZ_BAAADJ010000064.1"/>
</dbReference>
<evidence type="ECO:0000256" key="1">
    <source>
        <dbReference type="SAM" id="Phobius"/>
    </source>
</evidence>
<evidence type="ECO:0000313" key="5">
    <source>
        <dbReference type="Proteomes" id="UP001500782"/>
    </source>
</evidence>
<reference evidence="5" key="1">
    <citation type="journal article" date="2019" name="Int. J. Syst. Evol. Microbiol.">
        <title>The Global Catalogue of Microorganisms (GCM) 10K type strain sequencing project: providing services to taxonomists for standard genome sequencing and annotation.</title>
        <authorList>
            <consortium name="The Broad Institute Genomics Platform"/>
            <consortium name="The Broad Institute Genome Sequencing Center for Infectious Disease"/>
            <person name="Wu L."/>
            <person name="Ma J."/>
        </authorList>
    </citation>
    <scope>NUCLEOTIDE SEQUENCE [LARGE SCALE GENOMIC DNA]</scope>
    <source>
        <strain evidence="5">JCM 9731</strain>
    </source>
</reference>
<protein>
    <recommendedName>
        <fullName evidence="6">DUF4179 domain-containing protein</fullName>
    </recommendedName>
</protein>
<keyword evidence="1" id="KW-1133">Transmembrane helix</keyword>
<dbReference type="Pfam" id="PF18705">
    <property type="entry name" value="DUF5643"/>
    <property type="match status" value="1"/>
</dbReference>
<feature type="transmembrane region" description="Helical" evidence="1">
    <location>
        <begin position="54"/>
        <end position="73"/>
    </location>
</feature>
<keyword evidence="1" id="KW-0812">Transmembrane</keyword>
<dbReference type="Pfam" id="PF13786">
    <property type="entry name" value="DUF4179"/>
    <property type="match status" value="1"/>
</dbReference>
<evidence type="ECO:0000259" key="2">
    <source>
        <dbReference type="Pfam" id="PF13786"/>
    </source>
</evidence>
<evidence type="ECO:0000259" key="3">
    <source>
        <dbReference type="Pfam" id="PF18705"/>
    </source>
</evidence>
<dbReference type="Gene3D" id="2.60.40.1630">
    <property type="entry name" value="bacillus anthracis domain"/>
    <property type="match status" value="1"/>
</dbReference>
<organism evidence="4 5">
    <name type="scientific">Bacillus carboniphilus</name>
    <dbReference type="NCBI Taxonomy" id="86663"/>
    <lineage>
        <taxon>Bacteria</taxon>
        <taxon>Bacillati</taxon>
        <taxon>Bacillota</taxon>
        <taxon>Bacilli</taxon>
        <taxon>Bacillales</taxon>
        <taxon>Bacillaceae</taxon>
        <taxon>Bacillus</taxon>
    </lineage>
</organism>
<dbReference type="Proteomes" id="UP001500782">
    <property type="component" value="Unassembled WGS sequence"/>
</dbReference>
<accession>A0ABP3GIV1</accession>
<evidence type="ECO:0008006" key="6">
    <source>
        <dbReference type="Google" id="ProtNLM"/>
    </source>
</evidence>
<name>A0ABP3GIV1_9BACI</name>
<keyword evidence="1" id="KW-0472">Membrane</keyword>
<evidence type="ECO:0000313" key="4">
    <source>
        <dbReference type="EMBL" id="GAA0346551.1"/>
    </source>
</evidence>
<sequence length="450" mass="50925">MHSQEEKKLQELHQKINRAPVPEDRLDQAILMGIHRGKAEVPDRKKGFSWNWKAGVAQVAVIMLLFVLSVKYFDGFADVVRGLPGMENLVNEIRNEPALQDAVDNDFLQEIGVSDEHDGVKVTVHSVLADEMRMIVFYSVETEREFESIILNTSLIDQDGNPIDYGFTKGISSIFDPHKRKDELYRIEFNFTEIDVPEKFTLEATIDVGNSYEQQLDGGWEFPIEINKDVYEGKKKEYVINEPIEVEGQKLTVNQVVIYPTQTLVQISIDENNTKHIFGIEDLRLVDENGEVWSDNPLTLTSSGEDIVTYYIESNYFHEPEQLYLQFSKLAAVDKDEMKLVIDPVSLEILERPSVGPEMSVEREGEELLIAAHDVPSEFNHFYLESAIDSEGNTILPDNHPGMATSENGDTKTITMFIPYSENAAAPGTITIPISSFPAYIYGEVDIPLN</sequence>
<comment type="caution">
    <text evidence="4">The sequence shown here is derived from an EMBL/GenBank/DDBJ whole genome shotgun (WGS) entry which is preliminary data.</text>
</comment>
<dbReference type="InterPro" id="IPR040680">
    <property type="entry name" value="DUF5643"/>
</dbReference>
<feature type="domain" description="DUF5643" evidence="3">
    <location>
        <begin position="235"/>
        <end position="348"/>
    </location>
</feature>
<gene>
    <name evidence="4" type="ORF">GCM10008967_41200</name>
</gene>
<feature type="domain" description="DUF4179" evidence="2">
    <location>
        <begin position="52"/>
        <end position="141"/>
    </location>
</feature>
<dbReference type="EMBL" id="BAAADJ010000064">
    <property type="protein sequence ID" value="GAA0346551.1"/>
    <property type="molecule type" value="Genomic_DNA"/>
</dbReference>